<feature type="region of interest" description="Disordered" evidence="2">
    <location>
        <begin position="168"/>
        <end position="196"/>
    </location>
</feature>
<gene>
    <name evidence="3" type="ORF">F5Z01DRAFT_648903</name>
</gene>
<name>A0A9P8CR63_9HYPO</name>
<proteinExistence type="predicted"/>
<evidence type="ECO:0000256" key="1">
    <source>
        <dbReference type="SAM" id="Coils"/>
    </source>
</evidence>
<keyword evidence="1" id="KW-0175">Coiled coil</keyword>
<dbReference type="PANTHER" id="PTHR38119">
    <property type="entry name" value="BTB DOMAIN-CONTAINING PROTEIN-RELATED"/>
    <property type="match status" value="1"/>
</dbReference>
<evidence type="ECO:0008006" key="5">
    <source>
        <dbReference type="Google" id="ProtNLM"/>
    </source>
</evidence>
<dbReference type="Proteomes" id="UP000887229">
    <property type="component" value="Unassembled WGS sequence"/>
</dbReference>
<dbReference type="AlphaFoldDB" id="A0A9P8CR63"/>
<organism evidence="3 4">
    <name type="scientific">Emericellopsis atlantica</name>
    <dbReference type="NCBI Taxonomy" id="2614577"/>
    <lineage>
        <taxon>Eukaryota</taxon>
        <taxon>Fungi</taxon>
        <taxon>Dikarya</taxon>
        <taxon>Ascomycota</taxon>
        <taxon>Pezizomycotina</taxon>
        <taxon>Sordariomycetes</taxon>
        <taxon>Hypocreomycetidae</taxon>
        <taxon>Hypocreales</taxon>
        <taxon>Bionectriaceae</taxon>
        <taxon>Emericellopsis</taxon>
    </lineage>
</organism>
<reference evidence="3" key="1">
    <citation type="journal article" date="2021" name="IMA Fungus">
        <title>Genomic characterization of three marine fungi, including Emericellopsis atlantica sp. nov. with signatures of a generalist lifestyle and marine biomass degradation.</title>
        <authorList>
            <person name="Hagestad O.C."/>
            <person name="Hou L."/>
            <person name="Andersen J.H."/>
            <person name="Hansen E.H."/>
            <person name="Altermark B."/>
            <person name="Li C."/>
            <person name="Kuhnert E."/>
            <person name="Cox R.J."/>
            <person name="Crous P.W."/>
            <person name="Spatafora J.W."/>
            <person name="Lail K."/>
            <person name="Amirebrahimi M."/>
            <person name="Lipzen A."/>
            <person name="Pangilinan J."/>
            <person name="Andreopoulos W."/>
            <person name="Hayes R.D."/>
            <person name="Ng V."/>
            <person name="Grigoriev I.V."/>
            <person name="Jackson S.A."/>
            <person name="Sutton T.D.S."/>
            <person name="Dobson A.D.W."/>
            <person name="Rama T."/>
        </authorList>
    </citation>
    <scope>NUCLEOTIDE SEQUENCE</scope>
    <source>
        <strain evidence="3">TS7</strain>
    </source>
</reference>
<feature type="region of interest" description="Disordered" evidence="2">
    <location>
        <begin position="389"/>
        <end position="422"/>
    </location>
</feature>
<dbReference type="GeneID" id="70293964"/>
<dbReference type="EMBL" id="MU251247">
    <property type="protein sequence ID" value="KAG9256694.1"/>
    <property type="molecule type" value="Genomic_DNA"/>
</dbReference>
<dbReference type="RefSeq" id="XP_046120618.1">
    <property type="nucleotide sequence ID" value="XM_046263061.1"/>
</dbReference>
<evidence type="ECO:0000313" key="4">
    <source>
        <dbReference type="Proteomes" id="UP000887229"/>
    </source>
</evidence>
<dbReference type="PANTHER" id="PTHR38119:SF1">
    <property type="entry name" value="BTB DOMAIN-CONTAINING PROTEIN"/>
    <property type="match status" value="1"/>
</dbReference>
<feature type="region of interest" description="Disordered" evidence="2">
    <location>
        <begin position="1"/>
        <end position="52"/>
    </location>
</feature>
<feature type="compositionally biased region" description="Polar residues" evidence="2">
    <location>
        <begin position="1"/>
        <end position="16"/>
    </location>
</feature>
<keyword evidence="4" id="KW-1185">Reference proteome</keyword>
<accession>A0A9P8CR63</accession>
<protein>
    <recommendedName>
        <fullName evidence="5">BTB domain-containing protein</fullName>
    </recommendedName>
</protein>
<evidence type="ECO:0000256" key="2">
    <source>
        <dbReference type="SAM" id="MobiDB-lite"/>
    </source>
</evidence>
<feature type="coiled-coil region" evidence="1">
    <location>
        <begin position="334"/>
        <end position="361"/>
    </location>
</feature>
<comment type="caution">
    <text evidence="3">The sequence shown here is derived from an EMBL/GenBank/DDBJ whole genome shotgun (WGS) entry which is preliminary data.</text>
</comment>
<dbReference type="OrthoDB" id="5280838at2759"/>
<evidence type="ECO:0000313" key="3">
    <source>
        <dbReference type="EMBL" id="KAG9256694.1"/>
    </source>
</evidence>
<sequence length="517" mass="57806">MVSQPETPLTAQSTLSLRPARDHRDRIATSSTLSRSKRYNRSHVGGTTSNTSYNQQNEFPIFSHSGDVDINIHTPSGGEARYLLHRHTLTRCSGFFEASTSEQWSKAKLLAGGNEVARLAPDGSLPTPAASTVDGDLDGDLPRKRWRYELDPGTGDGDIPMLIQKDESRAAPSKSIFGPGDGSRGRHKSSHSTSSSRDFFRSVSNLHHQQQAHHVSKADQDLLRDYDNLFRTMYNYPPVLDGVNVADAYVQCKSLLNLADQYDALAVVGPRVDHHLLQFQSRLWKQIAKYPISYLRLGYLARSKIIFQEALVHVVGQWPSGERSLRAALPDIVLDIIEDKVDELEENVSRVEGRLFRLNLTNSRGERVGPNTNYLDWLAVSLFRQWIADNTSPQPAPPSSTDRRSRDMPRQPLPPAVPPLTSLGRAYRTLGAPNPAAYLGHDECKRFLKLTPDMYSRENLRRFEKRMDELKAMARDIVRPLMGSSLELDLGGSGRVVEGISYLTCTAVANRDLPWPS</sequence>